<comment type="caution">
    <text evidence="7">The sequence shown here is derived from an EMBL/GenBank/DDBJ whole genome shotgun (WGS) entry which is preliminary data.</text>
</comment>
<dbReference type="PROSITE" id="PS50262">
    <property type="entry name" value="G_PROTEIN_RECEP_F1_2"/>
    <property type="match status" value="1"/>
</dbReference>
<dbReference type="EMBL" id="CAJHNH020000040">
    <property type="protein sequence ID" value="CAG5114810.1"/>
    <property type="molecule type" value="Genomic_DNA"/>
</dbReference>
<sequence>MSVVHQIHKLSPVNDVSNAPGTLSWLRDDVSNTPGTLSYFPILLFGMSANIINMDVYLKIGICDTVSVSFFALSLVHFGCTFFYFAGRVFFVLKRIFNVESYIDLGAVFYLVAYYNYLFEDVANGIIVFIAVQKCCCVAIPFRFKNTFTYARSVSAIVIIFLAALAYYLPTFTGQWLGPVVDSFTNTTRLVYTYHPRILTFIRISKVLNGLILPVLSHSLVTLCSMVLAVKLKQAVSFRNSSFANKIIDTKDTKLMFSKEIINPVLTFHKLDPLHQESRNLDFSKRRLQKLKGKELKVVQAVYFTAILFIVSNIGNVPVEFVGFFVPDFQDICGSRYYNTYVLVTSVQALLDHLGTALHIFIYVKFNQTYRRKLKALFCSDKPTTSDARTRLERVLQ</sequence>
<protein>
    <recommendedName>
        <fullName evidence="6">G-protein coupled receptors family 1 profile domain-containing protein</fullName>
    </recommendedName>
</protein>
<dbReference type="Gene3D" id="1.20.1070.10">
    <property type="entry name" value="Rhodopsin 7-helix transmembrane proteins"/>
    <property type="match status" value="1"/>
</dbReference>
<feature type="transmembrane region" description="Helical" evidence="5">
    <location>
        <begin position="338"/>
        <end position="364"/>
    </location>
</feature>
<keyword evidence="3 5" id="KW-1133">Transmembrane helix</keyword>
<evidence type="ECO:0000313" key="8">
    <source>
        <dbReference type="Proteomes" id="UP000678393"/>
    </source>
</evidence>
<feature type="transmembrane region" description="Helical" evidence="5">
    <location>
        <begin position="36"/>
        <end position="54"/>
    </location>
</feature>
<keyword evidence="4 5" id="KW-0472">Membrane</keyword>
<feature type="domain" description="G-protein coupled receptors family 1 profile" evidence="6">
    <location>
        <begin position="49"/>
        <end position="363"/>
    </location>
</feature>
<proteinExistence type="predicted"/>
<evidence type="ECO:0000256" key="3">
    <source>
        <dbReference type="ARBA" id="ARBA00022989"/>
    </source>
</evidence>
<feature type="transmembrane region" description="Helical" evidence="5">
    <location>
        <begin position="149"/>
        <end position="169"/>
    </location>
</feature>
<keyword evidence="2 5" id="KW-0812">Transmembrane</keyword>
<dbReference type="GO" id="GO:0016020">
    <property type="term" value="C:membrane"/>
    <property type="evidence" value="ECO:0007669"/>
    <property type="project" value="UniProtKB-SubCell"/>
</dbReference>
<name>A0A8S3YIQ4_9EUPU</name>
<gene>
    <name evidence="7" type="ORF">CUNI_LOCUS368</name>
</gene>
<keyword evidence="8" id="KW-1185">Reference proteome</keyword>
<organism evidence="7 8">
    <name type="scientific">Candidula unifasciata</name>
    <dbReference type="NCBI Taxonomy" id="100452"/>
    <lineage>
        <taxon>Eukaryota</taxon>
        <taxon>Metazoa</taxon>
        <taxon>Spiralia</taxon>
        <taxon>Lophotrochozoa</taxon>
        <taxon>Mollusca</taxon>
        <taxon>Gastropoda</taxon>
        <taxon>Heterobranchia</taxon>
        <taxon>Euthyneura</taxon>
        <taxon>Panpulmonata</taxon>
        <taxon>Eupulmonata</taxon>
        <taxon>Stylommatophora</taxon>
        <taxon>Helicina</taxon>
        <taxon>Helicoidea</taxon>
        <taxon>Geomitridae</taxon>
        <taxon>Candidula</taxon>
    </lineage>
</organism>
<comment type="subcellular location">
    <subcellularLocation>
        <location evidence="1">Membrane</location>
    </subcellularLocation>
</comment>
<evidence type="ECO:0000256" key="4">
    <source>
        <dbReference type="ARBA" id="ARBA00023136"/>
    </source>
</evidence>
<dbReference type="AlphaFoldDB" id="A0A8S3YIQ4"/>
<evidence type="ECO:0000256" key="1">
    <source>
        <dbReference type="ARBA" id="ARBA00004370"/>
    </source>
</evidence>
<evidence type="ECO:0000259" key="6">
    <source>
        <dbReference type="PROSITE" id="PS50262"/>
    </source>
</evidence>
<feature type="transmembrane region" description="Helical" evidence="5">
    <location>
        <begin position="66"/>
        <end position="87"/>
    </location>
</feature>
<evidence type="ECO:0000256" key="5">
    <source>
        <dbReference type="SAM" id="Phobius"/>
    </source>
</evidence>
<dbReference type="Proteomes" id="UP000678393">
    <property type="component" value="Unassembled WGS sequence"/>
</dbReference>
<dbReference type="InterPro" id="IPR017452">
    <property type="entry name" value="GPCR_Rhodpsn_7TM"/>
</dbReference>
<reference evidence="7" key="1">
    <citation type="submission" date="2021-04" db="EMBL/GenBank/DDBJ databases">
        <authorList>
            <consortium name="Molecular Ecology Group"/>
        </authorList>
    </citation>
    <scope>NUCLEOTIDE SEQUENCE</scope>
</reference>
<dbReference type="SUPFAM" id="SSF81321">
    <property type="entry name" value="Family A G protein-coupled receptor-like"/>
    <property type="match status" value="1"/>
</dbReference>
<feature type="transmembrane region" description="Helical" evidence="5">
    <location>
        <begin position="211"/>
        <end position="230"/>
    </location>
</feature>
<feature type="transmembrane region" description="Helical" evidence="5">
    <location>
        <begin position="296"/>
        <end position="318"/>
    </location>
</feature>
<dbReference type="OrthoDB" id="6082401at2759"/>
<evidence type="ECO:0000256" key="2">
    <source>
        <dbReference type="ARBA" id="ARBA00022692"/>
    </source>
</evidence>
<accession>A0A8S3YIQ4</accession>
<evidence type="ECO:0000313" key="7">
    <source>
        <dbReference type="EMBL" id="CAG5114810.1"/>
    </source>
</evidence>